<evidence type="ECO:0000313" key="3">
    <source>
        <dbReference type="Proteomes" id="UP000434582"/>
    </source>
</evidence>
<dbReference type="InterPro" id="IPR012318">
    <property type="entry name" value="HTH_CRP"/>
</dbReference>
<dbReference type="InterPro" id="IPR014710">
    <property type="entry name" value="RmlC-like_jellyroll"/>
</dbReference>
<dbReference type="Gene3D" id="2.60.120.10">
    <property type="entry name" value="Jelly Rolls"/>
    <property type="match status" value="1"/>
</dbReference>
<reference evidence="2 3" key="1">
    <citation type="submission" date="2019-10" db="EMBL/GenBank/DDBJ databases">
        <title>Draft whole-genome sequence of the purple nonsulfur photosynthetic bacterium Roseospira navarrensis DSM 15114.</title>
        <authorList>
            <person name="Kyndt J.A."/>
            <person name="Meyer T.E."/>
        </authorList>
    </citation>
    <scope>NUCLEOTIDE SEQUENCE [LARGE SCALE GENOMIC DNA]</scope>
    <source>
        <strain evidence="2 3">DSM 15114</strain>
    </source>
</reference>
<dbReference type="EMBL" id="WIVE01000173">
    <property type="protein sequence ID" value="MQX38627.1"/>
    <property type="molecule type" value="Genomic_DNA"/>
</dbReference>
<dbReference type="GO" id="GO:0006355">
    <property type="term" value="P:regulation of DNA-templated transcription"/>
    <property type="evidence" value="ECO:0007669"/>
    <property type="project" value="InterPro"/>
</dbReference>
<name>A0A7X1ZJJ4_9PROT</name>
<dbReference type="AlphaFoldDB" id="A0A7X1ZJJ4"/>
<dbReference type="SMART" id="SM00419">
    <property type="entry name" value="HTH_CRP"/>
    <property type="match status" value="1"/>
</dbReference>
<accession>A0A7X1ZJJ4</accession>
<comment type="caution">
    <text evidence="2">The sequence shown here is derived from an EMBL/GenBank/DDBJ whole genome shotgun (WGS) entry which is preliminary data.</text>
</comment>
<dbReference type="Pfam" id="PF13545">
    <property type="entry name" value="HTH_Crp_2"/>
    <property type="match status" value="1"/>
</dbReference>
<evidence type="ECO:0000259" key="1">
    <source>
        <dbReference type="PROSITE" id="PS51063"/>
    </source>
</evidence>
<proteinExistence type="predicted"/>
<dbReference type="RefSeq" id="WP_153347266.1">
    <property type="nucleotide sequence ID" value="NZ_WIVE01000173.1"/>
</dbReference>
<dbReference type="PROSITE" id="PS51063">
    <property type="entry name" value="HTH_CRP_2"/>
    <property type="match status" value="1"/>
</dbReference>
<dbReference type="OrthoDB" id="7584044at2"/>
<protein>
    <submittedName>
        <fullName evidence="2">Helix-turn-helix domain-containing protein</fullName>
    </submittedName>
</protein>
<dbReference type="InterPro" id="IPR036390">
    <property type="entry name" value="WH_DNA-bd_sf"/>
</dbReference>
<gene>
    <name evidence="2" type="ORF">GHC57_19150</name>
</gene>
<feature type="non-terminal residue" evidence="2">
    <location>
        <position position="1"/>
    </location>
</feature>
<evidence type="ECO:0000313" key="2">
    <source>
        <dbReference type="EMBL" id="MQX38627.1"/>
    </source>
</evidence>
<keyword evidence="3" id="KW-1185">Reference proteome</keyword>
<dbReference type="SUPFAM" id="SSF46785">
    <property type="entry name" value="Winged helix' DNA-binding domain"/>
    <property type="match status" value="1"/>
</dbReference>
<organism evidence="2 3">
    <name type="scientific">Roseospira navarrensis</name>
    <dbReference type="NCBI Taxonomy" id="140058"/>
    <lineage>
        <taxon>Bacteria</taxon>
        <taxon>Pseudomonadati</taxon>
        <taxon>Pseudomonadota</taxon>
        <taxon>Alphaproteobacteria</taxon>
        <taxon>Rhodospirillales</taxon>
        <taxon>Rhodospirillaceae</taxon>
        <taxon>Roseospira</taxon>
    </lineage>
</organism>
<feature type="domain" description="HTH crp-type" evidence="1">
    <location>
        <begin position="34"/>
        <end position="108"/>
    </location>
</feature>
<dbReference type="GO" id="GO:0003677">
    <property type="term" value="F:DNA binding"/>
    <property type="evidence" value="ECO:0007669"/>
    <property type="project" value="InterPro"/>
</dbReference>
<sequence>QIFQDFPRLATAIMWGASRDEAMVVEHLVNIGRRSAIERTAHFFLELGQRLALIGHVTNNGFACPLNQYVLADALGLSAIHVNRILRQLRERGLITLKAQQVIILDLAGLEKLAGFDSGYLNHSHREA</sequence>
<dbReference type="Proteomes" id="UP000434582">
    <property type="component" value="Unassembled WGS sequence"/>
</dbReference>